<keyword evidence="1" id="KW-0805">Transcription regulation</keyword>
<feature type="domain" description="HTH tetR-type" evidence="5">
    <location>
        <begin position="16"/>
        <end position="76"/>
    </location>
</feature>
<dbReference type="InterPro" id="IPR050109">
    <property type="entry name" value="HTH-type_TetR-like_transc_reg"/>
</dbReference>
<sequence>MADPDSVRRRPGGRSARVRSAVLQATLDQLFAVGYERLSVRKVAAAAGVAPTTVYRRWGSRPELVLAALTELSAVTILAPDTGSVRGDLRVLAGEIAGALSQPPVTALMRSMITLPDDVAGEYRRSFWADRTSRTAVIVERGIARGELPATTDPTAVLELLIAPIWFRLLISSTPIDDLALDRWVQAALAASDG</sequence>
<dbReference type="InterPro" id="IPR036271">
    <property type="entry name" value="Tet_transcr_reg_TetR-rel_C_sf"/>
</dbReference>
<accession>A0ABY5PLL7</accession>
<keyword evidence="7" id="KW-1185">Reference proteome</keyword>
<dbReference type="Pfam" id="PF16859">
    <property type="entry name" value="TetR_C_11"/>
    <property type="match status" value="1"/>
</dbReference>
<evidence type="ECO:0000313" key="7">
    <source>
        <dbReference type="Proteomes" id="UP001058860"/>
    </source>
</evidence>
<proteinExistence type="predicted"/>
<dbReference type="PROSITE" id="PS50977">
    <property type="entry name" value="HTH_TETR_2"/>
    <property type="match status" value="1"/>
</dbReference>
<dbReference type="PANTHER" id="PTHR30055">
    <property type="entry name" value="HTH-TYPE TRANSCRIPTIONAL REGULATOR RUTR"/>
    <property type="match status" value="1"/>
</dbReference>
<dbReference type="SUPFAM" id="SSF46689">
    <property type="entry name" value="Homeodomain-like"/>
    <property type="match status" value="1"/>
</dbReference>
<dbReference type="InterPro" id="IPR011075">
    <property type="entry name" value="TetR_C"/>
</dbReference>
<reference evidence="7" key="1">
    <citation type="submission" date="2021-11" db="EMBL/GenBank/DDBJ databases">
        <title>Cultivation dependent microbiological survey of springs from the worlds oldest radium mine currently devoted to the extraction of radon-saturated water.</title>
        <authorList>
            <person name="Kapinusova G."/>
            <person name="Smrhova T."/>
            <person name="Strejcek M."/>
            <person name="Suman J."/>
            <person name="Jani K."/>
            <person name="Pajer P."/>
            <person name="Uhlik O."/>
        </authorList>
    </citation>
    <scope>NUCLEOTIDE SEQUENCE [LARGE SCALE GENOMIC DNA]</scope>
    <source>
        <strain evidence="7">J379</strain>
    </source>
</reference>
<keyword evidence="3" id="KW-0804">Transcription</keyword>
<evidence type="ECO:0000313" key="6">
    <source>
        <dbReference type="EMBL" id="UUY05552.1"/>
    </source>
</evidence>
<dbReference type="Gene3D" id="1.10.357.10">
    <property type="entry name" value="Tetracycline Repressor, domain 2"/>
    <property type="match status" value="1"/>
</dbReference>
<dbReference type="InterPro" id="IPR009057">
    <property type="entry name" value="Homeodomain-like_sf"/>
</dbReference>
<dbReference type="Proteomes" id="UP001058860">
    <property type="component" value="Chromosome"/>
</dbReference>
<dbReference type="EMBL" id="CP088295">
    <property type="protein sequence ID" value="UUY05552.1"/>
    <property type="molecule type" value="Genomic_DNA"/>
</dbReference>
<dbReference type="InterPro" id="IPR001647">
    <property type="entry name" value="HTH_TetR"/>
</dbReference>
<dbReference type="RefSeq" id="WP_353865998.1">
    <property type="nucleotide sequence ID" value="NZ_CP088295.1"/>
</dbReference>
<evidence type="ECO:0000256" key="3">
    <source>
        <dbReference type="ARBA" id="ARBA00023163"/>
    </source>
</evidence>
<protein>
    <submittedName>
        <fullName evidence="6">TetR/AcrR family transcriptional regulator</fullName>
    </submittedName>
</protein>
<evidence type="ECO:0000256" key="4">
    <source>
        <dbReference type="PROSITE-ProRule" id="PRU00335"/>
    </source>
</evidence>
<evidence type="ECO:0000259" key="5">
    <source>
        <dbReference type="PROSITE" id="PS50977"/>
    </source>
</evidence>
<organism evidence="6 7">
    <name type="scientific">Svornostia abyssi</name>
    <dbReference type="NCBI Taxonomy" id="2898438"/>
    <lineage>
        <taxon>Bacteria</taxon>
        <taxon>Bacillati</taxon>
        <taxon>Actinomycetota</taxon>
        <taxon>Thermoleophilia</taxon>
        <taxon>Solirubrobacterales</taxon>
        <taxon>Baekduiaceae</taxon>
        <taxon>Svornostia</taxon>
    </lineage>
</organism>
<evidence type="ECO:0000256" key="1">
    <source>
        <dbReference type="ARBA" id="ARBA00023015"/>
    </source>
</evidence>
<keyword evidence="2 4" id="KW-0238">DNA-binding</keyword>
<name>A0ABY5PLL7_9ACTN</name>
<dbReference type="Pfam" id="PF00440">
    <property type="entry name" value="TetR_N"/>
    <property type="match status" value="1"/>
</dbReference>
<dbReference type="SUPFAM" id="SSF48498">
    <property type="entry name" value="Tetracyclin repressor-like, C-terminal domain"/>
    <property type="match status" value="1"/>
</dbReference>
<dbReference type="PANTHER" id="PTHR30055:SF148">
    <property type="entry name" value="TETR-FAMILY TRANSCRIPTIONAL REGULATOR"/>
    <property type="match status" value="1"/>
</dbReference>
<feature type="DNA-binding region" description="H-T-H motif" evidence="4">
    <location>
        <begin position="39"/>
        <end position="58"/>
    </location>
</feature>
<dbReference type="Gene3D" id="1.10.10.60">
    <property type="entry name" value="Homeodomain-like"/>
    <property type="match status" value="1"/>
</dbReference>
<evidence type="ECO:0000256" key="2">
    <source>
        <dbReference type="ARBA" id="ARBA00023125"/>
    </source>
</evidence>
<gene>
    <name evidence="6" type="ORF">LRS13_08545</name>
</gene>